<comment type="similarity">
    <text evidence="10">Belongs to the insect chemoreceptor superfamily. Heteromeric odorant receptor channel (TC 1.A.69) family.</text>
</comment>
<feature type="transmembrane region" description="Helical" evidence="10">
    <location>
        <begin position="142"/>
        <end position="160"/>
    </location>
</feature>
<evidence type="ECO:0000256" key="6">
    <source>
        <dbReference type="ARBA" id="ARBA00022989"/>
    </source>
</evidence>
<dbReference type="GO" id="GO:0005549">
    <property type="term" value="F:odorant binding"/>
    <property type="evidence" value="ECO:0007669"/>
    <property type="project" value="InterPro"/>
</dbReference>
<evidence type="ECO:0000256" key="5">
    <source>
        <dbReference type="ARBA" id="ARBA00022725"/>
    </source>
</evidence>
<feature type="transmembrane region" description="Helical" evidence="10">
    <location>
        <begin position="52"/>
        <end position="74"/>
    </location>
</feature>
<evidence type="ECO:0000256" key="7">
    <source>
        <dbReference type="ARBA" id="ARBA00023136"/>
    </source>
</evidence>
<evidence type="ECO:0000256" key="4">
    <source>
        <dbReference type="ARBA" id="ARBA00022692"/>
    </source>
</evidence>
<dbReference type="EnsemblMetazoa" id="XM_026438980">
    <property type="protein sequence ID" value="XP_026294765"/>
    <property type="gene ID" value="GeneID_100576714"/>
</dbReference>
<accession>A0A7M7L433</accession>
<dbReference type="AlphaFoldDB" id="A0A7M7L433"/>
<dbReference type="RefSeq" id="XP_026294765.1">
    <property type="nucleotide sequence ID" value="XM_026438980.1"/>
</dbReference>
<organism evidence="11">
    <name type="scientific">Apis mellifera</name>
    <name type="common">Honeybee</name>
    <dbReference type="NCBI Taxonomy" id="7460"/>
    <lineage>
        <taxon>Eukaryota</taxon>
        <taxon>Metazoa</taxon>
        <taxon>Ecdysozoa</taxon>
        <taxon>Arthropoda</taxon>
        <taxon>Hexapoda</taxon>
        <taxon>Insecta</taxon>
        <taxon>Pterygota</taxon>
        <taxon>Neoptera</taxon>
        <taxon>Endopterygota</taxon>
        <taxon>Hymenoptera</taxon>
        <taxon>Apocrita</taxon>
        <taxon>Aculeata</taxon>
        <taxon>Apoidea</taxon>
        <taxon>Anthophila</taxon>
        <taxon>Apidae</taxon>
        <taxon>Apis</taxon>
    </lineage>
</organism>
<dbReference type="GO" id="GO:0005886">
    <property type="term" value="C:plasma membrane"/>
    <property type="evidence" value="ECO:0007669"/>
    <property type="project" value="UniProtKB-SubCell"/>
</dbReference>
<proteinExistence type="inferred from homology"/>
<keyword evidence="5 10" id="KW-0552">Olfaction</keyword>
<evidence type="ECO:0000313" key="11">
    <source>
        <dbReference type="EnsemblMetazoa" id="XP_026294765"/>
    </source>
</evidence>
<keyword evidence="4 10" id="KW-0812">Transmembrane</keyword>
<protein>
    <recommendedName>
        <fullName evidence="10">Odorant receptor</fullName>
    </recommendedName>
</protein>
<evidence type="ECO:0000313" key="13">
    <source>
        <dbReference type="RefSeq" id="XP_026294765.1"/>
    </source>
</evidence>
<reference evidence="11" key="1">
    <citation type="submission" date="2021-01" db="UniProtKB">
        <authorList>
            <consortium name="EnsemblMetazoa"/>
        </authorList>
    </citation>
    <scope>IDENTIFICATION</scope>
    <source>
        <strain evidence="11">DH4</strain>
    </source>
</reference>
<dbReference type="PANTHER" id="PTHR21137:SF35">
    <property type="entry name" value="ODORANT RECEPTOR 19A-RELATED"/>
    <property type="match status" value="1"/>
</dbReference>
<comment type="caution">
    <text evidence="10">Lacks conserved residue(s) required for the propagation of feature annotation.</text>
</comment>
<evidence type="ECO:0000256" key="10">
    <source>
        <dbReference type="RuleBase" id="RU351113"/>
    </source>
</evidence>
<evidence type="ECO:0000256" key="1">
    <source>
        <dbReference type="ARBA" id="ARBA00004651"/>
    </source>
</evidence>
<keyword evidence="6 10" id="KW-1133">Transmembrane helix</keyword>
<reference evidence="13" key="2">
    <citation type="submission" date="2025-04" db="UniProtKB">
        <authorList>
            <consortium name="RefSeq"/>
        </authorList>
    </citation>
    <scope>IDENTIFICATION</scope>
    <source>
        <strain evidence="13">DH4</strain>
        <tissue evidence="13">Whole body</tissue>
    </source>
</reference>
<evidence type="ECO:0000313" key="12">
    <source>
        <dbReference type="Proteomes" id="UP000005203"/>
    </source>
</evidence>
<keyword evidence="8 10" id="KW-0675">Receptor</keyword>
<dbReference type="InterPro" id="IPR004117">
    <property type="entry name" value="7tm6_olfct_rcpt"/>
</dbReference>
<evidence type="ECO:0000256" key="3">
    <source>
        <dbReference type="ARBA" id="ARBA00022606"/>
    </source>
</evidence>
<evidence type="ECO:0000256" key="2">
    <source>
        <dbReference type="ARBA" id="ARBA00022475"/>
    </source>
</evidence>
<dbReference type="Pfam" id="PF02949">
    <property type="entry name" value="7tm_6"/>
    <property type="match status" value="1"/>
</dbReference>
<feature type="transmembrane region" description="Helical" evidence="10">
    <location>
        <begin position="280"/>
        <end position="300"/>
    </location>
</feature>
<sequence length="408" mass="46993">MHFSVRNLINKSRNPNYEKDITYVMKHNKWVLISIGIWPTVLKNIGKFLPKIVIGINNLMCFFILIQSALHIILEQKDTLLRLKFFGLIFFSFMSLMKYWALTIRKPEIEHCIQQVQSDWKQVKMENDRELMLKYGIIGRNLTIYSILFMYISGIMYISFMQYAMRLQINNDNQTNKVLIFPAYSNSIQKSPIYEITYGIQCICGYVLDSVTSGACGLAALFVTHACGQIDVVISRLDDLVAGQFYKKNSNPNIQVIKIIKHHIKILKFSAVVEKVLQEVFFLEFISSTFVICLLEYYCITDWEQNNIISLTSYALLLISLTFNMFLLCYIGDLLIHKSGNIGVAVFMIDWYHLPAKTIQNLILIMAMSNSPAKLSVGRIVDLSLSTFGNVLKTTFVYLNFLQTAIMQ</sequence>
<evidence type="ECO:0000256" key="9">
    <source>
        <dbReference type="ARBA" id="ARBA00023224"/>
    </source>
</evidence>
<evidence type="ECO:0000256" key="8">
    <source>
        <dbReference type="ARBA" id="ARBA00023170"/>
    </source>
</evidence>
<keyword evidence="2" id="KW-1003">Cell membrane</keyword>
<dbReference type="PANTHER" id="PTHR21137">
    <property type="entry name" value="ODORANT RECEPTOR"/>
    <property type="match status" value="1"/>
</dbReference>
<accession>A0A8B8GST2</accession>
<dbReference type="GeneID" id="100576714"/>
<feature type="transmembrane region" description="Helical" evidence="10">
    <location>
        <begin position="312"/>
        <end position="331"/>
    </location>
</feature>
<keyword evidence="7 10" id="KW-0472">Membrane</keyword>
<gene>
    <name evidence="13" type="primary">Or55</name>
</gene>
<dbReference type="Proteomes" id="UP000005203">
    <property type="component" value="Linkage group LG2"/>
</dbReference>
<dbReference type="GO" id="GO:0007165">
    <property type="term" value="P:signal transduction"/>
    <property type="evidence" value="ECO:0007669"/>
    <property type="project" value="UniProtKB-KW"/>
</dbReference>
<dbReference type="GO" id="GO:0004984">
    <property type="term" value="F:olfactory receptor activity"/>
    <property type="evidence" value="ECO:0007669"/>
    <property type="project" value="InterPro"/>
</dbReference>
<dbReference type="OrthoDB" id="6617147at2759"/>
<comment type="subcellular location">
    <subcellularLocation>
        <location evidence="1 10">Cell membrane</location>
        <topology evidence="1 10">Multi-pass membrane protein</topology>
    </subcellularLocation>
</comment>
<name>A0A7M7L433_APIME</name>
<feature type="transmembrane region" description="Helical" evidence="10">
    <location>
        <begin position="81"/>
        <end position="101"/>
    </location>
</feature>
<keyword evidence="9 10" id="KW-0807">Transducer</keyword>
<keyword evidence="3 10" id="KW-0716">Sensory transduction</keyword>
<dbReference type="CTD" id="5573330"/>
<keyword evidence="12" id="KW-1185">Reference proteome</keyword>